<evidence type="ECO:0000313" key="3">
    <source>
        <dbReference type="EMBL" id="RMX47214.1"/>
    </source>
</evidence>
<dbReference type="GO" id="GO:0042981">
    <property type="term" value="P:regulation of apoptotic process"/>
    <property type="evidence" value="ECO:0007669"/>
    <property type="project" value="InterPro"/>
</dbReference>
<keyword evidence="4" id="KW-1185">Reference proteome</keyword>
<dbReference type="Gene3D" id="1.10.533.10">
    <property type="entry name" value="Death Domain, Fas"/>
    <property type="match status" value="1"/>
</dbReference>
<protein>
    <recommendedName>
        <fullName evidence="2">DED domain-containing protein</fullName>
    </recommendedName>
</protein>
<keyword evidence="1" id="KW-0053">Apoptosis</keyword>
<comment type="caution">
    <text evidence="3">The sequence shown here is derived from an EMBL/GenBank/DDBJ whole genome shotgun (WGS) entry which is preliminary data.</text>
</comment>
<dbReference type="InterPro" id="IPR011029">
    <property type="entry name" value="DEATH-like_dom_sf"/>
</dbReference>
<dbReference type="GO" id="GO:0006915">
    <property type="term" value="P:apoptotic process"/>
    <property type="evidence" value="ECO:0007669"/>
    <property type="project" value="UniProtKB-KW"/>
</dbReference>
<dbReference type="OrthoDB" id="5974684at2759"/>
<dbReference type="SUPFAM" id="SSF47986">
    <property type="entry name" value="DEATH domain"/>
    <property type="match status" value="1"/>
</dbReference>
<dbReference type="PROSITE" id="PS50168">
    <property type="entry name" value="DED"/>
    <property type="match status" value="1"/>
</dbReference>
<dbReference type="AlphaFoldDB" id="A0A3M6U126"/>
<dbReference type="EMBL" id="RCHS01002461">
    <property type="protein sequence ID" value="RMX47214.1"/>
    <property type="molecule type" value="Genomic_DNA"/>
</dbReference>
<dbReference type="Proteomes" id="UP000275408">
    <property type="component" value="Unassembled WGS sequence"/>
</dbReference>
<dbReference type="SMART" id="SM00031">
    <property type="entry name" value="DED"/>
    <property type="match status" value="1"/>
</dbReference>
<accession>A0A3M6U126</accession>
<dbReference type="PANTHER" id="PTHR48169:SF7">
    <property type="entry name" value="CASPASE 10"/>
    <property type="match status" value="1"/>
</dbReference>
<evidence type="ECO:0000256" key="1">
    <source>
        <dbReference type="ARBA" id="ARBA00022703"/>
    </source>
</evidence>
<dbReference type="PANTHER" id="PTHR48169">
    <property type="entry name" value="DED DOMAIN-CONTAINING PROTEIN"/>
    <property type="match status" value="1"/>
</dbReference>
<evidence type="ECO:0000259" key="2">
    <source>
        <dbReference type="PROSITE" id="PS50168"/>
    </source>
</evidence>
<feature type="domain" description="DED" evidence="2">
    <location>
        <begin position="8"/>
        <end position="82"/>
    </location>
</feature>
<gene>
    <name evidence="3" type="ORF">pdam_00021934</name>
</gene>
<dbReference type="InterPro" id="IPR001875">
    <property type="entry name" value="DED_dom"/>
</dbReference>
<name>A0A3M6U126_POCDA</name>
<sequence length="262" mass="30372">MTDRLKQTFRNTLYQIACNLDEEQQKGLQFLCVEHVPRRVKERLDLFYALEENKKMSWINVSFLMECLDEIGRKDLAELLAKFEVKRNMFILLSFYVKKRNGQHSFDDDDDDRSSATELAEYLVQLMEGFEGNVEIRDIMNSSDGDNKKDLWLKFVNECPAWSSRKTWSKFSMLVALAGETICASASIHPGGNSEEAIMDICIALADELYCPMLQLGSWEDFHTFVRRRHNLVYGNDTSCNTSVNREQIADAVRKLEEAIFF</sequence>
<dbReference type="Pfam" id="PF01335">
    <property type="entry name" value="DED"/>
    <property type="match status" value="1"/>
</dbReference>
<proteinExistence type="predicted"/>
<reference evidence="3 4" key="1">
    <citation type="journal article" date="2018" name="Sci. Rep.">
        <title>Comparative analysis of the Pocillopora damicornis genome highlights role of immune system in coral evolution.</title>
        <authorList>
            <person name="Cunning R."/>
            <person name="Bay R.A."/>
            <person name="Gillette P."/>
            <person name="Baker A.C."/>
            <person name="Traylor-Knowles N."/>
        </authorList>
    </citation>
    <scope>NUCLEOTIDE SEQUENCE [LARGE SCALE GENOMIC DNA]</scope>
    <source>
        <strain evidence="3">RSMAS</strain>
        <tissue evidence="3">Whole animal</tissue>
    </source>
</reference>
<organism evidence="3 4">
    <name type="scientific">Pocillopora damicornis</name>
    <name type="common">Cauliflower coral</name>
    <name type="synonym">Millepora damicornis</name>
    <dbReference type="NCBI Taxonomy" id="46731"/>
    <lineage>
        <taxon>Eukaryota</taxon>
        <taxon>Metazoa</taxon>
        <taxon>Cnidaria</taxon>
        <taxon>Anthozoa</taxon>
        <taxon>Hexacorallia</taxon>
        <taxon>Scleractinia</taxon>
        <taxon>Astrocoeniina</taxon>
        <taxon>Pocilloporidae</taxon>
        <taxon>Pocillopora</taxon>
    </lineage>
</organism>
<evidence type="ECO:0000313" key="4">
    <source>
        <dbReference type="Proteomes" id="UP000275408"/>
    </source>
</evidence>